<dbReference type="PIRSF" id="PIRSF001220">
    <property type="entry name" value="L-ASNase_gatD"/>
    <property type="match status" value="1"/>
</dbReference>
<reference evidence="6" key="1">
    <citation type="journal article" date="2014" name="Int. J. Syst. Evol. Microbiol.">
        <title>Complete genome sequence of Corynebacterium casei LMG S-19264T (=DSM 44701T), isolated from a smear-ripened cheese.</title>
        <authorList>
            <consortium name="US DOE Joint Genome Institute (JGI-PGF)"/>
            <person name="Walter F."/>
            <person name="Albersmeier A."/>
            <person name="Kalinowski J."/>
            <person name="Ruckert C."/>
        </authorList>
    </citation>
    <scope>NUCLEOTIDE SEQUENCE</scope>
    <source>
        <strain evidence="6">CCM 7897</strain>
    </source>
</reference>
<evidence type="ECO:0000256" key="2">
    <source>
        <dbReference type="ARBA" id="ARBA00022801"/>
    </source>
</evidence>
<dbReference type="Proteomes" id="UP000606044">
    <property type="component" value="Unassembled WGS sequence"/>
</dbReference>
<dbReference type="Pfam" id="PF00710">
    <property type="entry name" value="Asparaginase"/>
    <property type="match status" value="1"/>
</dbReference>
<dbReference type="PANTHER" id="PTHR11707">
    <property type="entry name" value="L-ASPARAGINASE"/>
    <property type="match status" value="1"/>
</dbReference>
<evidence type="ECO:0000259" key="4">
    <source>
        <dbReference type="Pfam" id="PF00710"/>
    </source>
</evidence>
<dbReference type="InterPro" id="IPR027473">
    <property type="entry name" value="L-asparaginase_C"/>
</dbReference>
<proteinExistence type="inferred from homology"/>
<gene>
    <name evidence="6" type="ORF">GCM10007301_33970</name>
</gene>
<dbReference type="PRINTS" id="PR00139">
    <property type="entry name" value="ASNGLNASE"/>
</dbReference>
<keyword evidence="7" id="KW-1185">Reference proteome</keyword>
<dbReference type="CDD" id="cd08964">
    <property type="entry name" value="L-asparaginase_II"/>
    <property type="match status" value="1"/>
</dbReference>
<evidence type="ECO:0000256" key="3">
    <source>
        <dbReference type="PIRSR" id="PIRSR001220-1"/>
    </source>
</evidence>
<evidence type="ECO:0000313" key="7">
    <source>
        <dbReference type="Proteomes" id="UP000606044"/>
    </source>
</evidence>
<feature type="domain" description="Asparaginase/glutaminase C-terminal" evidence="5">
    <location>
        <begin position="214"/>
        <end position="318"/>
    </location>
</feature>
<dbReference type="InterPro" id="IPR036152">
    <property type="entry name" value="Asp/glu_Ase-like_sf"/>
</dbReference>
<name>A0A917C4J3_9HYPH</name>
<comment type="caution">
    <text evidence="6">The sequence shown here is derived from an EMBL/GenBank/DDBJ whole genome shotgun (WGS) entry which is preliminary data.</text>
</comment>
<evidence type="ECO:0000256" key="1">
    <source>
        <dbReference type="ARBA" id="ARBA00010518"/>
    </source>
</evidence>
<evidence type="ECO:0000313" key="6">
    <source>
        <dbReference type="EMBL" id="GGF71503.1"/>
    </source>
</evidence>
<dbReference type="InterPro" id="IPR027474">
    <property type="entry name" value="L-asparaginase_N"/>
</dbReference>
<dbReference type="AlphaFoldDB" id="A0A917C4J3"/>
<dbReference type="EMBL" id="BMCT01000005">
    <property type="protein sequence ID" value="GGF71503.1"/>
    <property type="molecule type" value="Genomic_DNA"/>
</dbReference>
<comment type="similarity">
    <text evidence="1">Belongs to the asparaginase 1 family.</text>
</comment>
<feature type="domain" description="L-asparaginase N-terminal" evidence="4">
    <location>
        <begin position="3"/>
        <end position="192"/>
    </location>
</feature>
<dbReference type="InterPro" id="IPR006034">
    <property type="entry name" value="Asparaginase/glutaminase-like"/>
</dbReference>
<dbReference type="PANTHER" id="PTHR11707:SF28">
    <property type="entry name" value="60 KDA LYSOPHOSPHOLIPASE"/>
    <property type="match status" value="1"/>
</dbReference>
<dbReference type="FunFam" id="3.40.50.1170:FF:000001">
    <property type="entry name" value="L-asparaginase 2"/>
    <property type="match status" value="1"/>
</dbReference>
<dbReference type="InterPro" id="IPR040919">
    <property type="entry name" value="Asparaginase_C"/>
</dbReference>
<dbReference type="SFLD" id="SFLDS00057">
    <property type="entry name" value="Glutaminase/Asparaginase"/>
    <property type="match status" value="1"/>
</dbReference>
<dbReference type="Pfam" id="PF17763">
    <property type="entry name" value="Asparaginase_C"/>
    <property type="match status" value="1"/>
</dbReference>
<dbReference type="InterPro" id="IPR037152">
    <property type="entry name" value="L-asparaginase_N_sf"/>
</dbReference>
<dbReference type="PROSITE" id="PS51732">
    <property type="entry name" value="ASN_GLN_ASE_3"/>
    <property type="match status" value="1"/>
</dbReference>
<dbReference type="Gene3D" id="3.40.50.40">
    <property type="match status" value="1"/>
</dbReference>
<dbReference type="SUPFAM" id="SSF53774">
    <property type="entry name" value="Glutaminase/Asparaginase"/>
    <property type="match status" value="1"/>
</dbReference>
<accession>A0A917C4J3</accession>
<dbReference type="GO" id="GO:0006528">
    <property type="term" value="P:asparagine metabolic process"/>
    <property type="evidence" value="ECO:0007669"/>
    <property type="project" value="InterPro"/>
</dbReference>
<dbReference type="PIRSF" id="PIRSF500176">
    <property type="entry name" value="L_ASNase"/>
    <property type="match status" value="1"/>
</dbReference>
<reference evidence="6" key="2">
    <citation type="submission" date="2020-09" db="EMBL/GenBank/DDBJ databases">
        <authorList>
            <person name="Sun Q."/>
            <person name="Sedlacek I."/>
        </authorList>
    </citation>
    <scope>NUCLEOTIDE SEQUENCE</scope>
    <source>
        <strain evidence="6">CCM 7897</strain>
    </source>
</reference>
<dbReference type="SMART" id="SM00870">
    <property type="entry name" value="Asparaginase"/>
    <property type="match status" value="1"/>
</dbReference>
<dbReference type="InterPro" id="IPR004550">
    <property type="entry name" value="AsnASE_II"/>
</dbReference>
<protein>
    <submittedName>
        <fullName evidence="6">L-asparaginase</fullName>
    </submittedName>
</protein>
<keyword evidence="2" id="KW-0378">Hydrolase</keyword>
<sequence length="325" mass="34108">MIGFIGCGGTIGSLADDPLDVIDYPEHGRKISARELLERVPDAARFASFKVQDFSRVSSSAIGPAEWLQLRRDVLALAAEGAQGIVITHGTGTLEETAFFLHLTLDLDIPVVLTGAQRPASAVGSDAPANLIAAVRVACAPQARGQGVLVVLNDEVHSAAQVVKTSTYRLQTFQSPETGPLGTVDGDRIILRRGLGDRPQAFSLDSQDPDLPAVHIAYSYAGADGTAIRAAVAAGARGIVSAGFAPGIPTPAESAALEDAHRQGVIIVQSSRALHGRVAARLALREKGWLAGHGLNPQKARILLMLCLNARLDHATMETRLSAFG</sequence>
<dbReference type="GO" id="GO:0004067">
    <property type="term" value="F:asparaginase activity"/>
    <property type="evidence" value="ECO:0007669"/>
    <property type="project" value="UniProtKB-UniRule"/>
</dbReference>
<dbReference type="Gene3D" id="3.40.50.1170">
    <property type="entry name" value="L-asparaginase, N-terminal domain"/>
    <property type="match status" value="1"/>
</dbReference>
<feature type="active site" description="O-isoaspartyl threonine intermediate" evidence="3">
    <location>
        <position position="10"/>
    </location>
</feature>
<evidence type="ECO:0000259" key="5">
    <source>
        <dbReference type="Pfam" id="PF17763"/>
    </source>
</evidence>
<organism evidence="6 7">
    <name type="scientific">Azorhizobium oxalatiphilum</name>
    <dbReference type="NCBI Taxonomy" id="980631"/>
    <lineage>
        <taxon>Bacteria</taxon>
        <taxon>Pseudomonadati</taxon>
        <taxon>Pseudomonadota</taxon>
        <taxon>Alphaproteobacteria</taxon>
        <taxon>Hyphomicrobiales</taxon>
        <taxon>Xanthobacteraceae</taxon>
        <taxon>Azorhizobium</taxon>
    </lineage>
</organism>